<feature type="transmembrane region" description="Helical" evidence="1">
    <location>
        <begin position="119"/>
        <end position="144"/>
    </location>
</feature>
<dbReference type="Proteomes" id="UP000008957">
    <property type="component" value="Chromosome"/>
</dbReference>
<dbReference type="AlphaFoldDB" id="A0AB94IVH5"/>
<dbReference type="RefSeq" id="WP_015555878.1">
    <property type="nucleotide sequence ID" value="NC_021038.1"/>
</dbReference>
<feature type="transmembrane region" description="Helical" evidence="1">
    <location>
        <begin position="57"/>
        <end position="75"/>
    </location>
</feature>
<feature type="transmembrane region" description="Helical" evidence="1">
    <location>
        <begin position="87"/>
        <end position="113"/>
    </location>
</feature>
<dbReference type="SUPFAM" id="SSF82171">
    <property type="entry name" value="DPP6 N-terminal domain-like"/>
    <property type="match status" value="1"/>
</dbReference>
<organism evidence="2 3">
    <name type="scientific">Fretibacterium fastidiosum</name>
    <dbReference type="NCBI Taxonomy" id="651822"/>
    <lineage>
        <taxon>Bacteria</taxon>
        <taxon>Thermotogati</taxon>
        <taxon>Synergistota</taxon>
        <taxon>Synergistia</taxon>
        <taxon>Synergistales</taxon>
        <taxon>Aminobacteriaceae</taxon>
        <taxon>Fretibacterium</taxon>
    </lineage>
</organism>
<keyword evidence="3" id="KW-1185">Reference proteome</keyword>
<keyword evidence="1" id="KW-0812">Transmembrane</keyword>
<dbReference type="Gene3D" id="2.130.10.10">
    <property type="entry name" value="YVTN repeat-like/Quinoprotein amine dehydrogenase"/>
    <property type="match status" value="1"/>
</dbReference>
<keyword evidence="1" id="KW-1133">Transmembrane helix</keyword>
<protein>
    <recommendedName>
        <fullName evidence="4">WD40 repeat</fullName>
    </recommendedName>
</protein>
<evidence type="ECO:0008006" key="4">
    <source>
        <dbReference type="Google" id="ProtNLM"/>
    </source>
</evidence>
<evidence type="ECO:0000313" key="2">
    <source>
        <dbReference type="EMBL" id="CBL27731.1"/>
    </source>
</evidence>
<accession>A0AB94IVH5</accession>
<sequence length="581" mass="64971">MDEATLEPTRESVLEEIKKCRQKIGTLLMIYFMVVLLQVVSGAGNLLLLFLGTAGGMSILGKALFAALPLLMWFYSQRPSSTGGVLMFYAVVEGIQAAILLAVVSVGSFFFGFDGPSSVAMLPFVVLLVFGVVGGLLVLFVKLFRSASRLGQLMAAVGGASGNFRAACLDAVMVVVAIVCYLAPALPAWDSVQSSRNLREELNQAPEVKIYRVKEVINCMAGSPDGSLLALGTEKGLYVWDTGGRECVWSDDCLAVQRVRFSPGGRYLAAAGRGRVEGTSDLAVYEVEGFRRLPGFDWPEHEEHKEKVFHDMVFRPDEETLLVLWHRSWIWNRMPQGWYGDEADAVREREKDLGHDLDTVDLFCTEGNIKKNALSSFRRIRKGLSVDFDLCVEGSAYFASDASCFVYSIEGMQKEFNRFCLMDTEKWQEQLFHLSGYQLILWGIKPWYEWRLNANGTRAYLLCEKELKEGGYEGVLLELDLQTGRTRELKSRGWRLALSADGEQVVMLAGNNQVSGVVLIALNFLNLDTLAEKQLLYKVVQRDQGDSWRFIWLKPRLFAVAMKSEYGGTLTFIDLKEGEDK</sequence>
<feature type="transmembrane region" description="Helical" evidence="1">
    <location>
        <begin position="28"/>
        <end position="51"/>
    </location>
</feature>
<proteinExistence type="predicted"/>
<gene>
    <name evidence="2" type="ORF">SY1_01960</name>
</gene>
<keyword evidence="1" id="KW-0472">Membrane</keyword>
<reference evidence="3" key="1">
    <citation type="submission" date="2010-03" db="EMBL/GenBank/DDBJ databases">
        <title>The genome sequence of Synergistetes sp. SGP1.</title>
        <authorList>
            <consortium name="metaHIT consortium -- http://www.metahit.eu/"/>
            <person name="Pajon A."/>
            <person name="Turner K."/>
            <person name="Parkhill J."/>
            <person name="Wade W."/>
            <person name="Vartoukian S."/>
        </authorList>
    </citation>
    <scope>NUCLEOTIDE SEQUENCE [LARGE SCALE GENOMIC DNA]</scope>
    <source>
        <strain evidence="3">SGP1</strain>
    </source>
</reference>
<name>A0AB94IVH5_9BACT</name>
<feature type="transmembrane region" description="Helical" evidence="1">
    <location>
        <begin position="164"/>
        <end position="189"/>
    </location>
</feature>
<evidence type="ECO:0000313" key="3">
    <source>
        <dbReference type="Proteomes" id="UP000008957"/>
    </source>
</evidence>
<evidence type="ECO:0000256" key="1">
    <source>
        <dbReference type="SAM" id="Phobius"/>
    </source>
</evidence>
<dbReference type="InterPro" id="IPR015943">
    <property type="entry name" value="WD40/YVTN_repeat-like_dom_sf"/>
</dbReference>
<dbReference type="KEGG" id="sbr:SY1_01960"/>
<reference evidence="2 3" key="2">
    <citation type="submission" date="2010-03" db="EMBL/GenBank/DDBJ databases">
        <authorList>
            <person name="Pajon A."/>
        </authorList>
    </citation>
    <scope>NUCLEOTIDE SEQUENCE [LARGE SCALE GENOMIC DNA]</scope>
    <source>
        <strain evidence="2 3">SGP1</strain>
    </source>
</reference>
<dbReference type="EMBL" id="FP929056">
    <property type="protein sequence ID" value="CBL27731.1"/>
    <property type="molecule type" value="Genomic_DNA"/>
</dbReference>